<dbReference type="Proteomes" id="UP000469890">
    <property type="component" value="Unassembled WGS sequence"/>
</dbReference>
<name>A0A8H4B6G2_MUCCL</name>
<evidence type="ECO:0000313" key="1">
    <source>
        <dbReference type="EMBL" id="KAF1796266.1"/>
    </source>
</evidence>
<accession>A0A8H4B6G2</accession>
<protein>
    <submittedName>
        <fullName evidence="1">Uncharacterized protein</fullName>
    </submittedName>
</protein>
<organism evidence="1 2">
    <name type="scientific">Mucor circinelloides f. lusitanicus</name>
    <name type="common">Mucor racemosus var. lusitanicus</name>
    <dbReference type="NCBI Taxonomy" id="29924"/>
    <lineage>
        <taxon>Eukaryota</taxon>
        <taxon>Fungi</taxon>
        <taxon>Fungi incertae sedis</taxon>
        <taxon>Mucoromycota</taxon>
        <taxon>Mucoromycotina</taxon>
        <taxon>Mucoromycetes</taxon>
        <taxon>Mucorales</taxon>
        <taxon>Mucorineae</taxon>
        <taxon>Mucoraceae</taxon>
        <taxon>Mucor</taxon>
    </lineage>
</organism>
<gene>
    <name evidence="1" type="ORF">FB192DRAFT_1292858</name>
</gene>
<reference evidence="1 2" key="1">
    <citation type="submission" date="2019-09" db="EMBL/GenBank/DDBJ databases">
        <authorList>
            <consortium name="DOE Joint Genome Institute"/>
            <person name="Mondo S.J."/>
            <person name="Navarro-Mendoza M.I."/>
            <person name="Perez-Arques C."/>
            <person name="Panchal S."/>
            <person name="Nicolas F.E."/>
            <person name="Ganguly P."/>
            <person name="Pangilinan J."/>
            <person name="Grigoriev I."/>
            <person name="Heitman J."/>
            <person name="Sanya K."/>
            <person name="Garre V."/>
        </authorList>
    </citation>
    <scope>NUCLEOTIDE SEQUENCE [LARGE SCALE GENOMIC DNA]</scope>
    <source>
        <strain evidence="1 2">MU402</strain>
    </source>
</reference>
<dbReference type="EMBL" id="JAAECE010000013">
    <property type="protein sequence ID" value="KAF1796266.1"/>
    <property type="molecule type" value="Genomic_DNA"/>
</dbReference>
<proteinExistence type="predicted"/>
<comment type="caution">
    <text evidence="1">The sequence shown here is derived from an EMBL/GenBank/DDBJ whole genome shotgun (WGS) entry which is preliminary data.</text>
</comment>
<sequence length="141" mass="16375">YSFVREYESESFKRSHSKEWYKAHVWHFLDTVFDNLSEIEVLRGETASFSSSKRKNRDRSVGSKCDMIFRKSVCNQEFEATETGKDYNGDDTTKRLFEGCIKLPKCLKDMLDNLAKNIQAMADIEVVGLISFFYLSPSKKV</sequence>
<feature type="non-terminal residue" evidence="1">
    <location>
        <position position="1"/>
    </location>
</feature>
<evidence type="ECO:0000313" key="2">
    <source>
        <dbReference type="Proteomes" id="UP000469890"/>
    </source>
</evidence>
<dbReference type="AlphaFoldDB" id="A0A8H4B6G2"/>